<dbReference type="OrthoDB" id="1163416at2"/>
<gene>
    <name evidence="1" type="ORF">FRZ54_11570</name>
</gene>
<dbReference type="GO" id="GO:0006352">
    <property type="term" value="P:DNA-templated transcription initiation"/>
    <property type="evidence" value="ECO:0007669"/>
    <property type="project" value="InterPro"/>
</dbReference>
<evidence type="ECO:0000313" key="2">
    <source>
        <dbReference type="Proteomes" id="UP000321479"/>
    </source>
</evidence>
<sequence>MNEGKIIVNTAEDREKIFIALYKSTFPAVARYISKMGGTFDEAKDIFQDALVIYYERSVAGSCDIQINEKAYLMGIAKHLWLKKFGHDNRYVPIDGLDAESNEDIGISGHKLLNFLQTAGKKCMDLLRSFYYDQLPLTDIAEAFGFSGVRSATVQKYKCLEKVRETVKEKALTYEDFLD</sequence>
<dbReference type="EMBL" id="CP042436">
    <property type="protein sequence ID" value="QEC63189.1"/>
    <property type="molecule type" value="Genomic_DNA"/>
</dbReference>
<dbReference type="GO" id="GO:0003700">
    <property type="term" value="F:DNA-binding transcription factor activity"/>
    <property type="evidence" value="ECO:0007669"/>
    <property type="project" value="InterPro"/>
</dbReference>
<dbReference type="Proteomes" id="UP000321479">
    <property type="component" value="Chromosome"/>
</dbReference>
<dbReference type="KEGG" id="mgin:FRZ54_11570"/>
<dbReference type="SUPFAM" id="SSF88946">
    <property type="entry name" value="Sigma2 domain of RNA polymerase sigma factors"/>
    <property type="match status" value="1"/>
</dbReference>
<dbReference type="InterPro" id="IPR013325">
    <property type="entry name" value="RNA_pol_sigma_r2"/>
</dbReference>
<keyword evidence="2" id="KW-1185">Reference proteome</keyword>
<dbReference type="Gene3D" id="1.10.1740.10">
    <property type="match status" value="1"/>
</dbReference>
<proteinExistence type="predicted"/>
<name>A0A5B8UW99_9SPHI</name>
<reference evidence="1 2" key="1">
    <citation type="journal article" date="2017" name="Curr. Microbiol.">
        <title>Mucilaginibacter ginsenosidivorans sp. nov., Isolated from Soil of Ginseng Field.</title>
        <authorList>
            <person name="Kim M.M."/>
            <person name="Siddiqi M.Z."/>
            <person name="Im W.T."/>
        </authorList>
    </citation>
    <scope>NUCLEOTIDE SEQUENCE [LARGE SCALE GENOMIC DNA]</scope>
    <source>
        <strain evidence="1 2">Gsoil 3017</strain>
    </source>
</reference>
<organism evidence="1 2">
    <name type="scientific">Mucilaginibacter ginsenosidivorans</name>
    <dbReference type="NCBI Taxonomy" id="398053"/>
    <lineage>
        <taxon>Bacteria</taxon>
        <taxon>Pseudomonadati</taxon>
        <taxon>Bacteroidota</taxon>
        <taxon>Sphingobacteriia</taxon>
        <taxon>Sphingobacteriales</taxon>
        <taxon>Sphingobacteriaceae</taxon>
        <taxon>Mucilaginibacter</taxon>
    </lineage>
</organism>
<dbReference type="RefSeq" id="WP_147031765.1">
    <property type="nucleotide sequence ID" value="NZ_CP042436.1"/>
</dbReference>
<protein>
    <submittedName>
        <fullName evidence="1">Sigma-70 family RNA polymerase sigma factor</fullName>
    </submittedName>
</protein>
<evidence type="ECO:0000313" key="1">
    <source>
        <dbReference type="EMBL" id="QEC63189.1"/>
    </source>
</evidence>
<accession>A0A5B8UW99</accession>
<dbReference type="AlphaFoldDB" id="A0A5B8UW99"/>